<evidence type="ECO:0000256" key="1">
    <source>
        <dbReference type="ARBA" id="ARBA00006484"/>
    </source>
</evidence>
<name>A0A222KQF3_RHIML</name>
<dbReference type="GO" id="GO:0006006">
    <property type="term" value="P:glucose metabolic process"/>
    <property type="evidence" value="ECO:0007669"/>
    <property type="project" value="TreeGrafter"/>
</dbReference>
<dbReference type="PRINTS" id="PR00081">
    <property type="entry name" value="GDHRDH"/>
</dbReference>
<reference evidence="3 4" key="1">
    <citation type="journal article" date="2013" name="Genome Biol.">
        <title>Comparative genomics of the core and accessory genomes of 48 Sinorhizobium strains comprising five genospecies.</title>
        <authorList>
            <person name="Sugawara M."/>
            <person name="Epstein B."/>
            <person name="Badgley B.D."/>
            <person name="Unno T."/>
            <person name="Xu L."/>
            <person name="Reese J."/>
            <person name="Gyaneshwar P."/>
            <person name="Denny R."/>
            <person name="Mudge J."/>
            <person name="Bharti A.K."/>
            <person name="Farmer A.D."/>
            <person name="May G.D."/>
            <person name="Woodward J.E."/>
            <person name="Medigue C."/>
            <person name="Vallenet D."/>
            <person name="Lajus A."/>
            <person name="Rouy Z."/>
            <person name="Martinez-Vaz B."/>
            <person name="Tiffin P."/>
            <person name="Young N.D."/>
            <person name="Sadowsky M.J."/>
        </authorList>
    </citation>
    <scope>NUCLEOTIDE SEQUENCE [LARGE SCALE GENOMIC DNA]</scope>
    <source>
        <strain evidence="3 4">N6B1</strain>
    </source>
</reference>
<dbReference type="FunFam" id="3.40.50.720:FF:000084">
    <property type="entry name" value="Short-chain dehydrogenase reductase"/>
    <property type="match status" value="1"/>
</dbReference>
<evidence type="ECO:0000313" key="4">
    <source>
        <dbReference type="Proteomes" id="UP000429484"/>
    </source>
</evidence>
<evidence type="ECO:0000256" key="2">
    <source>
        <dbReference type="ARBA" id="ARBA00022857"/>
    </source>
</evidence>
<proteinExistence type="inferred from homology"/>
<dbReference type="SUPFAM" id="SSF51735">
    <property type="entry name" value="NAD(P)-binding Rossmann-fold domains"/>
    <property type="match status" value="1"/>
</dbReference>
<dbReference type="InterPro" id="IPR051737">
    <property type="entry name" value="L-xylulose/Carbonyl_redctase"/>
</dbReference>
<accession>A0A222KQF3</accession>
<dbReference type="InterPro" id="IPR036291">
    <property type="entry name" value="NAD(P)-bd_dom_sf"/>
</dbReference>
<dbReference type="PRINTS" id="PR00080">
    <property type="entry name" value="SDRFAMILY"/>
</dbReference>
<organism evidence="3 4">
    <name type="scientific">Rhizobium meliloti</name>
    <name type="common">Ensifer meliloti</name>
    <name type="synonym">Sinorhizobium meliloti</name>
    <dbReference type="NCBI Taxonomy" id="382"/>
    <lineage>
        <taxon>Bacteria</taxon>
        <taxon>Pseudomonadati</taxon>
        <taxon>Pseudomonadota</taxon>
        <taxon>Alphaproteobacteria</taxon>
        <taxon>Hyphomicrobiales</taxon>
        <taxon>Rhizobiaceae</taxon>
        <taxon>Sinorhizobium/Ensifer group</taxon>
        <taxon>Sinorhizobium</taxon>
    </lineage>
</organism>
<dbReference type="KEGG" id="smer:DU99_14030"/>
<comment type="similarity">
    <text evidence="1">Belongs to the short-chain dehydrogenases/reductases (SDR) family.</text>
</comment>
<dbReference type="EMBL" id="WISR01000245">
    <property type="protein sequence ID" value="MQW36921.1"/>
    <property type="molecule type" value="Genomic_DNA"/>
</dbReference>
<dbReference type="Pfam" id="PF13561">
    <property type="entry name" value="adh_short_C2"/>
    <property type="match status" value="1"/>
</dbReference>
<dbReference type="InterPro" id="IPR002347">
    <property type="entry name" value="SDR_fam"/>
</dbReference>
<dbReference type="PANTHER" id="PTHR44252:SF3">
    <property type="entry name" value="D-ERYTHRULOSE REDUCTASE-RELATED"/>
    <property type="match status" value="1"/>
</dbReference>
<dbReference type="Gene3D" id="3.40.50.720">
    <property type="entry name" value="NAD(P)-binding Rossmann-like Domain"/>
    <property type="match status" value="1"/>
</dbReference>
<sequence length="241" mass="24566">MEFSGKSVIVTGGGKGIGRATVALLAARGAQVVALSRTQSDLDELSSQTGCHGIVADLADAAAARAAMVEAGTCDILVNCAGTNVLESLIDMTDDGYDVVMNTNLRAALICAQEFARARMAAGGGGAIVNVTSIAGHRGFQNHVCYAASKAGLEGATRVMAKELGPYGIRVVAIAPTITMTELAAAAWADPQKSEPMMVRHPAGRFATVDDVARSIAMLLSSDAEMVSGAVLPVDGGFLAV</sequence>
<gene>
    <name evidence="3" type="ORF">GHK53_30215</name>
</gene>
<dbReference type="RefSeq" id="WP_004434102.1">
    <property type="nucleotide sequence ID" value="NZ_BJNJ01000009.1"/>
</dbReference>
<protein>
    <submittedName>
        <fullName evidence="3">SDR family oxidoreductase</fullName>
    </submittedName>
</protein>
<dbReference type="GO" id="GO:0005997">
    <property type="term" value="P:xylulose metabolic process"/>
    <property type="evidence" value="ECO:0007669"/>
    <property type="project" value="TreeGrafter"/>
</dbReference>
<dbReference type="GO" id="GO:0004090">
    <property type="term" value="F:carbonyl reductase (NADPH) activity"/>
    <property type="evidence" value="ECO:0007669"/>
    <property type="project" value="TreeGrafter"/>
</dbReference>
<keyword evidence="2" id="KW-0521">NADP</keyword>
<dbReference type="Proteomes" id="UP000429484">
    <property type="component" value="Unassembled WGS sequence"/>
</dbReference>
<dbReference type="GO" id="GO:0050038">
    <property type="term" value="F:L-xylulose reductase (NADPH) activity"/>
    <property type="evidence" value="ECO:0007669"/>
    <property type="project" value="TreeGrafter"/>
</dbReference>
<dbReference type="PANTHER" id="PTHR44252">
    <property type="entry name" value="D-ERYTHRULOSE REDUCTASE"/>
    <property type="match status" value="1"/>
</dbReference>
<comment type="caution">
    <text evidence="3">The sequence shown here is derived from an EMBL/GenBank/DDBJ whole genome shotgun (WGS) entry which is preliminary data.</text>
</comment>
<dbReference type="GeneID" id="89576915"/>
<evidence type="ECO:0000313" key="3">
    <source>
        <dbReference type="EMBL" id="MQW36921.1"/>
    </source>
</evidence>
<dbReference type="NCBIfam" id="NF005465">
    <property type="entry name" value="PRK07060.1-2"/>
    <property type="match status" value="1"/>
</dbReference>
<dbReference type="OMA" id="GNAWDCA"/>
<dbReference type="AlphaFoldDB" id="A0A222KQF3"/>